<feature type="domain" description="Helicase ATP-binding" evidence="4">
    <location>
        <begin position="95"/>
        <end position="315"/>
    </location>
</feature>
<feature type="region of interest" description="Disordered" evidence="3">
    <location>
        <begin position="79"/>
        <end position="109"/>
    </location>
</feature>
<dbReference type="Pfam" id="PF00270">
    <property type="entry name" value="DEAD"/>
    <property type="match status" value="1"/>
</dbReference>
<dbReference type="SMART" id="SM00487">
    <property type="entry name" value="DEXDc"/>
    <property type="match status" value="1"/>
</dbReference>
<gene>
    <name evidence="6" type="ORF">FHU39_000636</name>
</gene>
<name>A0A839N7L0_9MICO</name>
<dbReference type="PROSITE" id="PS51194">
    <property type="entry name" value="HELICASE_CTER"/>
    <property type="match status" value="1"/>
</dbReference>
<evidence type="ECO:0000256" key="2">
    <source>
        <dbReference type="ARBA" id="ARBA00022840"/>
    </source>
</evidence>
<dbReference type="GO" id="GO:0043138">
    <property type="term" value="F:3'-5' DNA helicase activity"/>
    <property type="evidence" value="ECO:0007669"/>
    <property type="project" value="TreeGrafter"/>
</dbReference>
<dbReference type="SUPFAM" id="SSF52540">
    <property type="entry name" value="P-loop containing nucleoside triphosphate hydrolases"/>
    <property type="match status" value="2"/>
</dbReference>
<dbReference type="PROSITE" id="PS51192">
    <property type="entry name" value="HELICASE_ATP_BIND_1"/>
    <property type="match status" value="1"/>
</dbReference>
<dbReference type="EMBL" id="JACHVQ010000001">
    <property type="protein sequence ID" value="MBB2890652.1"/>
    <property type="molecule type" value="Genomic_DNA"/>
</dbReference>
<keyword evidence="6" id="KW-0347">Helicase</keyword>
<feature type="compositionally biased region" description="Basic and acidic residues" evidence="3">
    <location>
        <begin position="80"/>
        <end position="100"/>
    </location>
</feature>
<dbReference type="SMART" id="SM00490">
    <property type="entry name" value="HELICc"/>
    <property type="match status" value="1"/>
</dbReference>
<accession>A0A839N7L0</accession>
<dbReference type="Proteomes" id="UP000559182">
    <property type="component" value="Unassembled WGS sequence"/>
</dbReference>
<dbReference type="InterPro" id="IPR001650">
    <property type="entry name" value="Helicase_C-like"/>
</dbReference>
<proteinExistence type="predicted"/>
<sequence>MTELLPSLQALRLRDGLVDYLTTTFALADAEPRQALTDFLQDPDSGIFKGPYVRLRLPFHTADSAGDSPLDWQPPFPPYRHQEEAHRHLTSKDLRPDKPRPLPTIVTTGTGSGKTEAFLNPIIDHVLRARRDGITGMKALILYPMNALADDQAGRLTKLITTDPKLANVTAGLYTGDANPGQGQGRSKVAKEGLITNRTTMRDTPPDILLTNYKMLDQLLLRPEDAPLWSQSALSLTYLVLDEFHTYDGAQGTDVAMLLRRLGLRLRSHVPEDHPDRPLFDACPLGRVTPVATSATLGDGGDPTAMLDFAAQVFGEPFDRSAAITERRVDAETYSEAARTTVTEHALRRRRLFSMLSTEVAEIADLARVCEDDGDRLVAEVARRLYGPGPAPEHLTAATLLRAHDDIRAFVDDAAEAVPLADLAAQAFGSQIDDNDKQQAVATILAALSHIRLADRGAVSVEVTQWIRELTRLDRVVSAQPAFRWSDDGPPIDDAQTIALPAIFCRSCGRSGWGVSLAPTGRDLAASDNNIRAEHLWKTGRFRALLHAPGEAALVADKRSQGDPQPEQHAPNLRWLDVGKRALLLHAPAEDDEDLLEGRILPVVMLDGDTEDIERRSKSDDCPSCGKRDQIRFLGSAIATLLSVSLSTLFGDAALDPGEKRALVFTDSVQDAAHRAGFVDTRSHTLSLRAALRDGLDKPMSLVEWTDEVLRRADGDGFARYRLVPRSLLDNEFFHSYWSANSPSRIPASGRTAMRRRLLFDIELEVGLQASYGRTLEATGSIGVQVNAGNPERVAGFGRRACATDGTDTLPIGHVDDTALRRWVHGTLEHLRRDGAIEHDWLRRYVQHDGGRIWVWGKRRRDQGAPAFPPGRGAPAFAITDGSVDPKSDFVRVTSPQSWYARWAQKCLGVNTAHGATLAARLLKELSKADVVRETNTDKGAHAFGLTPDVVRAVPLSDEELRDRVTLVVCDTCHSPVPTTPELGDLFAGGPCTTDRCRGTLKAAPRDPNSFYRNLFANSDMRRVDAHEHTSLIDPVERRHIEAGFKRTDQSPGDPNVLVATPTLEMGIDIGDLTTVMLSSLPDSVAKYVQRVGRAGRLTGSSLALAYVTGRGDQLPQLGEPLSMINGTVRPPATYLDAEEILRRQFLAHVIDDLVRSGHVDVPRTTGEALASTDPGTFLGTVIDRVEHDGVRLLEDFVGTFAHRDTAGIAMLRTWVLAPDGEPDTFAATVHHAAHEHRSEVEELRRRRTAVVDAIPGLRERAELPAASDDDRTAYRSAVGTAKLVKRVLSDITGSPWISGLEMRGLLPNYSLLDDTVELDAQISWIDPETERFDSDSLVIPRGSARALTELAPGAHFYAHGLELRVDGIEIGQDQAEVAHYALCDECGHLKEFEAATDPSPTSCPRCGSTGIADTGQRFDAVRLKRVFSEVRRDDAKITDNDDLRHSQRFEVLVAVDFDPARLVEQWSVEAAGLGVSHYRRLPVRWFNLGRSSNAPSTRILAGRDVAAQLFRVCEICGKLDQEAGTNSPHEHRAWCPHRTAVDEHTREFGLSRELVTQAIAISLPPSVTADQFSVPSLQAALLLGLREIIGGAPDHLRVEVVPQPLGTGDGATRTALLLHDIVPGGTGYLTDVAGAERLWAILLRAARTLEDCPCQYEERAACHRCLLPFTHDSSSVTRLDAIRALRVLLEIDEETSAHALEIDAPTWDVTDRPIDADWGESTLEQKFRNALKERLAKNTDVKESTGPNGAELRISSGGRQWRLRPQVLISQTKPDFELTASGGAGRYAIYTDGHAYHAVPAVNRLADDAEKRERLRSQGIQVIAVAWGDIDDPTRPVWLNDQVIAALRKTPQGAGISQAVVQEYAGGPLALLEGIVHNPTDPARTMLARNLPFLLAQRPGFRRGWIGPDQDLLRVADSLLAEPERELDTAGDSLIVHRSEHLVLACRLKGIAPVEVALVFDDTETAVASPDHVDAWHAWLELSNVIGLSDIEARISVRSLVEKDAKATGGAPVSTVDEAAWDGSDLGGLGSTAKRVAALLAAAGVAQPDIMSEVDGIMVDLTWREQRVAVLDAEAPADDLEDLRGSGWKVVRLDLTAPEQLAQDVRNALDEQKG</sequence>
<evidence type="ECO:0000259" key="5">
    <source>
        <dbReference type="PROSITE" id="PS51194"/>
    </source>
</evidence>
<dbReference type="RefSeq" id="WP_183318917.1">
    <property type="nucleotide sequence ID" value="NZ_JACHVQ010000001.1"/>
</dbReference>
<dbReference type="Gene3D" id="3.40.50.300">
    <property type="entry name" value="P-loop containing nucleotide triphosphate hydrolases"/>
    <property type="match status" value="2"/>
</dbReference>
<dbReference type="InterPro" id="IPR018973">
    <property type="entry name" value="MZB"/>
</dbReference>
<dbReference type="InterPro" id="IPR014001">
    <property type="entry name" value="Helicase_ATP-bd"/>
</dbReference>
<dbReference type="InterPro" id="IPR011545">
    <property type="entry name" value="DEAD/DEAH_box_helicase_dom"/>
</dbReference>
<organism evidence="6 7">
    <name type="scientific">Flexivirga oryzae</name>
    <dbReference type="NCBI Taxonomy" id="1794944"/>
    <lineage>
        <taxon>Bacteria</taxon>
        <taxon>Bacillati</taxon>
        <taxon>Actinomycetota</taxon>
        <taxon>Actinomycetes</taxon>
        <taxon>Micrococcales</taxon>
        <taxon>Dermacoccaceae</taxon>
        <taxon>Flexivirga</taxon>
    </lineage>
</organism>
<dbReference type="Pfam" id="PF00271">
    <property type="entry name" value="Helicase_C"/>
    <property type="match status" value="1"/>
</dbReference>
<evidence type="ECO:0000259" key="4">
    <source>
        <dbReference type="PROSITE" id="PS51192"/>
    </source>
</evidence>
<protein>
    <submittedName>
        <fullName evidence="6">ATP-dependent helicase YprA (DUF1998 family)</fullName>
    </submittedName>
</protein>
<keyword evidence="1" id="KW-0547">Nucleotide-binding</keyword>
<dbReference type="PANTHER" id="PTHR47957">
    <property type="entry name" value="ATP-DEPENDENT HELICASE HRQ1"/>
    <property type="match status" value="1"/>
</dbReference>
<dbReference type="GO" id="GO:0005524">
    <property type="term" value="F:ATP binding"/>
    <property type="evidence" value="ECO:0007669"/>
    <property type="project" value="UniProtKB-KW"/>
</dbReference>
<evidence type="ECO:0000313" key="6">
    <source>
        <dbReference type="EMBL" id="MBB2890652.1"/>
    </source>
</evidence>
<evidence type="ECO:0000313" key="7">
    <source>
        <dbReference type="Proteomes" id="UP000559182"/>
    </source>
</evidence>
<keyword evidence="2" id="KW-0067">ATP-binding</keyword>
<dbReference type="InterPro" id="IPR027417">
    <property type="entry name" value="P-loop_NTPase"/>
</dbReference>
<dbReference type="GO" id="GO:0003676">
    <property type="term" value="F:nucleic acid binding"/>
    <property type="evidence" value="ECO:0007669"/>
    <property type="project" value="InterPro"/>
</dbReference>
<dbReference type="Pfam" id="PF09369">
    <property type="entry name" value="MZB"/>
    <property type="match status" value="1"/>
</dbReference>
<keyword evidence="6" id="KW-0378">Hydrolase</keyword>
<comment type="caution">
    <text evidence="6">The sequence shown here is derived from an EMBL/GenBank/DDBJ whole genome shotgun (WGS) entry which is preliminary data.</text>
</comment>
<dbReference type="PANTHER" id="PTHR47957:SF3">
    <property type="entry name" value="ATP-DEPENDENT HELICASE HRQ1"/>
    <property type="match status" value="1"/>
</dbReference>
<keyword evidence="7" id="KW-1185">Reference proteome</keyword>
<evidence type="ECO:0000256" key="3">
    <source>
        <dbReference type="SAM" id="MobiDB-lite"/>
    </source>
</evidence>
<feature type="domain" description="Helicase C-terminal" evidence="5">
    <location>
        <begin position="949"/>
        <end position="1142"/>
    </location>
</feature>
<dbReference type="GO" id="GO:0006289">
    <property type="term" value="P:nucleotide-excision repair"/>
    <property type="evidence" value="ECO:0007669"/>
    <property type="project" value="TreeGrafter"/>
</dbReference>
<evidence type="ECO:0000256" key="1">
    <source>
        <dbReference type="ARBA" id="ARBA00022741"/>
    </source>
</evidence>
<reference evidence="6 7" key="1">
    <citation type="submission" date="2020-08" db="EMBL/GenBank/DDBJ databases">
        <title>Sequencing the genomes of 1000 actinobacteria strains.</title>
        <authorList>
            <person name="Klenk H.-P."/>
        </authorList>
    </citation>
    <scope>NUCLEOTIDE SEQUENCE [LARGE SCALE GENOMIC DNA]</scope>
    <source>
        <strain evidence="6 7">DSM 105369</strain>
    </source>
</reference>
<dbReference type="GO" id="GO:0036297">
    <property type="term" value="P:interstrand cross-link repair"/>
    <property type="evidence" value="ECO:0007669"/>
    <property type="project" value="TreeGrafter"/>
</dbReference>